<name>A0ACB7T094_HYAAI</name>
<gene>
    <name evidence="1" type="ORF">HPB50_020289</name>
</gene>
<dbReference type="Proteomes" id="UP000821845">
    <property type="component" value="Chromosome 2"/>
</dbReference>
<evidence type="ECO:0000313" key="1">
    <source>
        <dbReference type="EMBL" id="KAH6939656.1"/>
    </source>
</evidence>
<comment type="caution">
    <text evidence="1">The sequence shown here is derived from an EMBL/GenBank/DDBJ whole genome shotgun (WGS) entry which is preliminary data.</text>
</comment>
<proteinExistence type="predicted"/>
<organism evidence="1 2">
    <name type="scientific">Hyalomma asiaticum</name>
    <name type="common">Tick</name>
    <dbReference type="NCBI Taxonomy" id="266040"/>
    <lineage>
        <taxon>Eukaryota</taxon>
        <taxon>Metazoa</taxon>
        <taxon>Ecdysozoa</taxon>
        <taxon>Arthropoda</taxon>
        <taxon>Chelicerata</taxon>
        <taxon>Arachnida</taxon>
        <taxon>Acari</taxon>
        <taxon>Parasitiformes</taxon>
        <taxon>Ixodida</taxon>
        <taxon>Ixodoidea</taxon>
        <taxon>Ixodidae</taxon>
        <taxon>Hyalomminae</taxon>
        <taxon>Hyalomma</taxon>
    </lineage>
</organism>
<accession>A0ACB7T094</accession>
<dbReference type="EMBL" id="CM023482">
    <property type="protein sequence ID" value="KAH6939656.1"/>
    <property type="molecule type" value="Genomic_DNA"/>
</dbReference>
<sequence length="402" mass="46491">MQPPWKRCVCPERDVRARTPLEARTNCELGKRAAIIVASASALRGCTEATPTGAGAAAETIVMSTNNAAADAAAEEARRRAKKDRKLIKKFEKEKERMRRELAMEDEYADPIKEFLPPEEEENDDLRMKAIQALREWVLQQPHFVNCRTDDKFLLRFLRARKYCMSSAQETLDKYLTVRTQYPIFFRCPDIYDESLRDLLAKGYFFPLFEKDSQGRTVVFGLAGALEPRIHKTIDIYRAFSMSFEALLEDEDNQKNGLTYILDESGFRLTAVPPAYVSPPQKGWPMRHKNIHWVNVPRYISAIYELALSMFSRKLQSRMFVHFEVSSLHEHIAPEILPLEFGGTIPIKEMAAAWIKNLEEKRDLLMSLDLMGIDESKRPKKEKPRGYSLMRLWNSITRLEVY</sequence>
<keyword evidence="2" id="KW-1185">Reference proteome</keyword>
<evidence type="ECO:0000313" key="2">
    <source>
        <dbReference type="Proteomes" id="UP000821845"/>
    </source>
</evidence>
<protein>
    <submittedName>
        <fullName evidence="1">Uncharacterized protein</fullName>
    </submittedName>
</protein>
<reference evidence="1" key="1">
    <citation type="submission" date="2020-05" db="EMBL/GenBank/DDBJ databases">
        <title>Large-scale comparative analyses of tick genomes elucidate their genetic diversity and vector capacities.</title>
        <authorList>
            <person name="Jia N."/>
            <person name="Wang J."/>
            <person name="Shi W."/>
            <person name="Du L."/>
            <person name="Sun Y."/>
            <person name="Zhan W."/>
            <person name="Jiang J."/>
            <person name="Wang Q."/>
            <person name="Zhang B."/>
            <person name="Ji P."/>
            <person name="Sakyi L.B."/>
            <person name="Cui X."/>
            <person name="Yuan T."/>
            <person name="Jiang B."/>
            <person name="Yang W."/>
            <person name="Lam T.T.-Y."/>
            <person name="Chang Q."/>
            <person name="Ding S."/>
            <person name="Wang X."/>
            <person name="Zhu J."/>
            <person name="Ruan X."/>
            <person name="Zhao L."/>
            <person name="Wei J."/>
            <person name="Que T."/>
            <person name="Du C."/>
            <person name="Cheng J."/>
            <person name="Dai P."/>
            <person name="Han X."/>
            <person name="Huang E."/>
            <person name="Gao Y."/>
            <person name="Liu J."/>
            <person name="Shao H."/>
            <person name="Ye R."/>
            <person name="Li L."/>
            <person name="Wei W."/>
            <person name="Wang X."/>
            <person name="Wang C."/>
            <person name="Yang T."/>
            <person name="Huo Q."/>
            <person name="Li W."/>
            <person name="Guo W."/>
            <person name="Chen H."/>
            <person name="Zhou L."/>
            <person name="Ni X."/>
            <person name="Tian J."/>
            <person name="Zhou Y."/>
            <person name="Sheng Y."/>
            <person name="Liu T."/>
            <person name="Pan Y."/>
            <person name="Xia L."/>
            <person name="Li J."/>
            <person name="Zhao F."/>
            <person name="Cao W."/>
        </authorList>
    </citation>
    <scope>NUCLEOTIDE SEQUENCE</scope>
    <source>
        <strain evidence="1">Hyas-2018</strain>
    </source>
</reference>